<evidence type="ECO:0000313" key="1">
    <source>
        <dbReference type="EMBL" id="SVE55723.1"/>
    </source>
</evidence>
<gene>
    <name evidence="1" type="ORF">METZ01_LOCUS508577</name>
</gene>
<dbReference type="PANTHER" id="PTHR30523">
    <property type="entry name" value="PHOSPHOENOLPYRUVATE CARBOXYLASE"/>
    <property type="match status" value="1"/>
</dbReference>
<dbReference type="GO" id="GO:0008964">
    <property type="term" value="F:phosphoenolpyruvate carboxylase activity"/>
    <property type="evidence" value="ECO:0007669"/>
    <property type="project" value="InterPro"/>
</dbReference>
<name>A0A383EH22_9ZZZZ</name>
<dbReference type="InterPro" id="IPR015813">
    <property type="entry name" value="Pyrv/PenolPyrv_kinase-like_dom"/>
</dbReference>
<dbReference type="InterPro" id="IPR021135">
    <property type="entry name" value="PEP_COase"/>
</dbReference>
<accession>A0A383EH22</accession>
<dbReference type="SUPFAM" id="SSF51621">
    <property type="entry name" value="Phosphoenolpyruvate/pyruvate domain"/>
    <property type="match status" value="1"/>
</dbReference>
<dbReference type="Pfam" id="PF00311">
    <property type="entry name" value="PEPcase"/>
    <property type="match status" value="1"/>
</dbReference>
<dbReference type="GO" id="GO:0005829">
    <property type="term" value="C:cytosol"/>
    <property type="evidence" value="ECO:0007669"/>
    <property type="project" value="TreeGrafter"/>
</dbReference>
<dbReference type="GO" id="GO:0006099">
    <property type="term" value="P:tricarboxylic acid cycle"/>
    <property type="evidence" value="ECO:0007669"/>
    <property type="project" value="InterPro"/>
</dbReference>
<organism evidence="1">
    <name type="scientific">marine metagenome</name>
    <dbReference type="NCBI Taxonomy" id="408172"/>
    <lineage>
        <taxon>unclassified sequences</taxon>
        <taxon>metagenomes</taxon>
        <taxon>ecological metagenomes</taxon>
    </lineage>
</organism>
<proteinExistence type="predicted"/>
<dbReference type="AlphaFoldDB" id="A0A383EH22"/>
<reference evidence="1" key="1">
    <citation type="submission" date="2018-05" db="EMBL/GenBank/DDBJ databases">
        <authorList>
            <person name="Lanie J.A."/>
            <person name="Ng W.-L."/>
            <person name="Kazmierczak K.M."/>
            <person name="Andrzejewski T.M."/>
            <person name="Davidsen T.M."/>
            <person name="Wayne K.J."/>
            <person name="Tettelin H."/>
            <person name="Glass J.I."/>
            <person name="Rusch D."/>
            <person name="Podicherti R."/>
            <person name="Tsui H.-C.T."/>
            <person name="Winkler M.E."/>
        </authorList>
    </citation>
    <scope>NUCLEOTIDE SEQUENCE</scope>
</reference>
<dbReference type="EMBL" id="UINC01225587">
    <property type="protein sequence ID" value="SVE55723.1"/>
    <property type="molecule type" value="Genomic_DNA"/>
</dbReference>
<protein>
    <recommendedName>
        <fullName evidence="2">Phosphoenolpyruvate carboxylase</fullName>
    </recommendedName>
</protein>
<dbReference type="GO" id="GO:0015977">
    <property type="term" value="P:carbon fixation"/>
    <property type="evidence" value="ECO:0007669"/>
    <property type="project" value="InterPro"/>
</dbReference>
<sequence>ELRHMYEDWNFFRTYVSNVEMTLTKTDLAIARHYVERLVNPSLHHLFEAVVDEYHRTAEEIQAITGAELLAEKPMLRRTLAVRDAYLDPLNVLQVEMLHRSRSEAAAGRTANEELQRGLLLTINGIAAGMRNTG</sequence>
<evidence type="ECO:0008006" key="2">
    <source>
        <dbReference type="Google" id="ProtNLM"/>
    </source>
</evidence>
<dbReference type="PANTHER" id="PTHR30523:SF6">
    <property type="entry name" value="PHOSPHOENOLPYRUVATE CARBOXYLASE"/>
    <property type="match status" value="1"/>
</dbReference>
<feature type="non-terminal residue" evidence="1">
    <location>
        <position position="1"/>
    </location>
</feature>